<reference evidence="2" key="2">
    <citation type="journal article" date="2017" name="Sci. Adv.">
        <title>A tail of two voltages: Proteomic comparison of the three electric organs of the electric eel.</title>
        <authorList>
            <person name="Traeger L.L."/>
            <person name="Sabat G."/>
            <person name="Barrett-Wilt G.A."/>
            <person name="Wells G.B."/>
            <person name="Sussman M.R."/>
        </authorList>
    </citation>
    <scope>NUCLEOTIDE SEQUENCE [LARGE SCALE GENOMIC DNA]</scope>
</reference>
<dbReference type="Proteomes" id="UP000314983">
    <property type="component" value="Chromosome 17"/>
</dbReference>
<keyword evidence="2" id="KW-1185">Reference proteome</keyword>
<dbReference type="OMA" id="TLIMICE"/>
<sequence>ISSTFIMTCSVPDRGGLPPSIAVSTSLITDSLSRSSDFCSTSSAEALCCPALCTSNEKYSFGLIL</sequence>
<accession>A0A4W4E9Q5</accession>
<proteinExistence type="predicted"/>
<reference evidence="1" key="4">
    <citation type="submission" date="2025-08" db="UniProtKB">
        <authorList>
            <consortium name="Ensembl"/>
        </authorList>
    </citation>
    <scope>IDENTIFICATION</scope>
</reference>
<evidence type="ECO:0000313" key="2">
    <source>
        <dbReference type="Proteomes" id="UP000314983"/>
    </source>
</evidence>
<organism evidence="1 2">
    <name type="scientific">Electrophorus electricus</name>
    <name type="common">Electric eel</name>
    <name type="synonym">Gymnotus electricus</name>
    <dbReference type="NCBI Taxonomy" id="8005"/>
    <lineage>
        <taxon>Eukaryota</taxon>
        <taxon>Metazoa</taxon>
        <taxon>Chordata</taxon>
        <taxon>Craniata</taxon>
        <taxon>Vertebrata</taxon>
        <taxon>Euteleostomi</taxon>
        <taxon>Actinopterygii</taxon>
        <taxon>Neopterygii</taxon>
        <taxon>Teleostei</taxon>
        <taxon>Ostariophysi</taxon>
        <taxon>Gymnotiformes</taxon>
        <taxon>Gymnotoidei</taxon>
        <taxon>Gymnotidae</taxon>
        <taxon>Electrophorus</taxon>
    </lineage>
</organism>
<reference evidence="1" key="3">
    <citation type="submission" date="2020-05" db="EMBL/GenBank/DDBJ databases">
        <title>Electrophorus electricus (electric eel) genome, fEleEle1, primary haplotype.</title>
        <authorList>
            <person name="Myers G."/>
            <person name="Meyer A."/>
            <person name="Fedrigo O."/>
            <person name="Formenti G."/>
            <person name="Rhie A."/>
            <person name="Tracey A."/>
            <person name="Sims Y."/>
            <person name="Jarvis E.D."/>
        </authorList>
    </citation>
    <scope>NUCLEOTIDE SEQUENCE [LARGE SCALE GENOMIC DNA]</scope>
</reference>
<reference evidence="1" key="5">
    <citation type="submission" date="2025-09" db="UniProtKB">
        <authorList>
            <consortium name="Ensembl"/>
        </authorList>
    </citation>
    <scope>IDENTIFICATION</scope>
</reference>
<dbReference type="GeneTree" id="ENSGT01150000287059"/>
<dbReference type="Ensembl" id="ENSEEET00000008101.2">
    <property type="protein sequence ID" value="ENSEEEP00000007995.1"/>
    <property type="gene ID" value="ENSEEEG00000004178.2"/>
</dbReference>
<dbReference type="AlphaFoldDB" id="A0A4W4E9Q5"/>
<evidence type="ECO:0000313" key="1">
    <source>
        <dbReference type="Ensembl" id="ENSEEEP00000007995.1"/>
    </source>
</evidence>
<protein>
    <submittedName>
        <fullName evidence="1">Uncharacterized protein</fullName>
    </submittedName>
</protein>
<name>A0A4W4E9Q5_ELEEL</name>
<reference evidence="2" key="1">
    <citation type="journal article" date="2014" name="Science">
        <title>Nonhuman genetics. Genomic basis for the convergent evolution of electric organs.</title>
        <authorList>
            <person name="Gallant J.R."/>
            <person name="Traeger L.L."/>
            <person name="Volkening J.D."/>
            <person name="Moffett H."/>
            <person name="Chen P.H."/>
            <person name="Novina C.D."/>
            <person name="Phillips G.N.Jr."/>
            <person name="Anand R."/>
            <person name="Wells G.B."/>
            <person name="Pinch M."/>
            <person name="Guth R."/>
            <person name="Unguez G.A."/>
            <person name="Albert J.S."/>
            <person name="Zakon H.H."/>
            <person name="Samanta M.P."/>
            <person name="Sussman M.R."/>
        </authorList>
    </citation>
    <scope>NUCLEOTIDE SEQUENCE [LARGE SCALE GENOMIC DNA]</scope>
</reference>